<evidence type="ECO:0000259" key="1">
    <source>
        <dbReference type="Pfam" id="PF00248"/>
    </source>
</evidence>
<dbReference type="Gene3D" id="3.20.20.100">
    <property type="entry name" value="NADP-dependent oxidoreductase domain"/>
    <property type="match status" value="1"/>
</dbReference>
<dbReference type="EMBL" id="AP027732">
    <property type="protein sequence ID" value="BDZ50735.1"/>
    <property type="molecule type" value="Genomic_DNA"/>
</dbReference>
<dbReference type="Proteomes" id="UP001321486">
    <property type="component" value="Chromosome"/>
</dbReference>
<protein>
    <recommendedName>
        <fullName evidence="1">NADP-dependent oxidoreductase domain-containing protein</fullName>
    </recommendedName>
</protein>
<accession>A0ABM8GQK4</accession>
<dbReference type="RefSeq" id="WP_286346729.1">
    <property type="nucleotide sequence ID" value="NZ_AP027732.1"/>
</dbReference>
<dbReference type="PANTHER" id="PTHR43638">
    <property type="entry name" value="OXIDOREDUCTASE, ALDO/KETO REDUCTASE FAMILY PROTEIN"/>
    <property type="match status" value="1"/>
</dbReference>
<dbReference type="PANTHER" id="PTHR43638:SF3">
    <property type="entry name" value="ALDEHYDE REDUCTASE"/>
    <property type="match status" value="1"/>
</dbReference>
<sequence>MQNAYNLAFRDDEELLRLSEAEGLAWVPYFPLGSAFDGLPKVTDEAIVQDVAAELDATPSQIGLAWLLAHSPNVLLIPGTADPAHLEANVAAGRIVLDAETLARLDSVPSRSVSGMFGGGAAHQAD</sequence>
<dbReference type="InterPro" id="IPR023210">
    <property type="entry name" value="NADP_OxRdtase_dom"/>
</dbReference>
<gene>
    <name evidence="2" type="ORF">GCM10025867_29760</name>
</gene>
<evidence type="ECO:0000313" key="2">
    <source>
        <dbReference type="EMBL" id="BDZ50735.1"/>
    </source>
</evidence>
<feature type="domain" description="NADP-dependent oxidoreductase" evidence="1">
    <location>
        <begin position="2"/>
        <end position="108"/>
    </location>
</feature>
<evidence type="ECO:0000313" key="3">
    <source>
        <dbReference type="Proteomes" id="UP001321486"/>
    </source>
</evidence>
<dbReference type="SUPFAM" id="SSF51430">
    <property type="entry name" value="NAD(P)-linked oxidoreductase"/>
    <property type="match status" value="1"/>
</dbReference>
<reference evidence="3" key="1">
    <citation type="journal article" date="2019" name="Int. J. Syst. Evol. Microbiol.">
        <title>The Global Catalogue of Microorganisms (GCM) 10K type strain sequencing project: providing services to taxonomists for standard genome sequencing and annotation.</title>
        <authorList>
            <consortium name="The Broad Institute Genomics Platform"/>
            <consortium name="The Broad Institute Genome Sequencing Center for Infectious Disease"/>
            <person name="Wu L."/>
            <person name="Ma J."/>
        </authorList>
    </citation>
    <scope>NUCLEOTIDE SEQUENCE [LARGE SCALE GENOMIC DNA]</scope>
    <source>
        <strain evidence="3">NBRC 108728</strain>
    </source>
</reference>
<dbReference type="InterPro" id="IPR036812">
    <property type="entry name" value="NAD(P)_OxRdtase_dom_sf"/>
</dbReference>
<organism evidence="2 3">
    <name type="scientific">Frondihabitans sucicola</name>
    <dbReference type="NCBI Taxonomy" id="1268041"/>
    <lineage>
        <taxon>Bacteria</taxon>
        <taxon>Bacillati</taxon>
        <taxon>Actinomycetota</taxon>
        <taxon>Actinomycetes</taxon>
        <taxon>Micrococcales</taxon>
        <taxon>Microbacteriaceae</taxon>
        <taxon>Frondihabitans</taxon>
    </lineage>
</organism>
<dbReference type="Pfam" id="PF00248">
    <property type="entry name" value="Aldo_ket_red"/>
    <property type="match status" value="1"/>
</dbReference>
<name>A0ABM8GQK4_9MICO</name>
<proteinExistence type="predicted"/>
<keyword evidence="3" id="KW-1185">Reference proteome</keyword>